<protein>
    <submittedName>
        <fullName evidence="1">Uncharacterized protein</fullName>
    </submittedName>
</protein>
<keyword evidence="2" id="KW-1185">Reference proteome</keyword>
<reference evidence="1 2" key="1">
    <citation type="submission" date="2020-09" db="EMBL/GenBank/DDBJ databases">
        <title>De no assembly of potato wild relative species, Solanum commersonii.</title>
        <authorList>
            <person name="Cho K."/>
        </authorList>
    </citation>
    <scope>NUCLEOTIDE SEQUENCE [LARGE SCALE GENOMIC DNA]</scope>
    <source>
        <strain evidence="1">LZ3.2</strain>
        <tissue evidence="1">Leaf</tissue>
    </source>
</reference>
<comment type="caution">
    <text evidence="1">The sequence shown here is derived from an EMBL/GenBank/DDBJ whole genome shotgun (WGS) entry which is preliminary data.</text>
</comment>
<sequence length="63" mass="7147">MSNLIDFLTNARLPITLEEQMNILPKISSCFPSPVRLIISISEPLVFEYNSNPDIDRIRGLNS</sequence>
<organism evidence="1 2">
    <name type="scientific">Solanum commersonii</name>
    <name type="common">Commerson's wild potato</name>
    <name type="synonym">Commerson's nightshade</name>
    <dbReference type="NCBI Taxonomy" id="4109"/>
    <lineage>
        <taxon>Eukaryota</taxon>
        <taxon>Viridiplantae</taxon>
        <taxon>Streptophyta</taxon>
        <taxon>Embryophyta</taxon>
        <taxon>Tracheophyta</taxon>
        <taxon>Spermatophyta</taxon>
        <taxon>Magnoliopsida</taxon>
        <taxon>eudicotyledons</taxon>
        <taxon>Gunneridae</taxon>
        <taxon>Pentapetalae</taxon>
        <taxon>asterids</taxon>
        <taxon>lamiids</taxon>
        <taxon>Solanales</taxon>
        <taxon>Solanaceae</taxon>
        <taxon>Solanoideae</taxon>
        <taxon>Solaneae</taxon>
        <taxon>Solanum</taxon>
    </lineage>
</organism>
<dbReference type="AlphaFoldDB" id="A0A9J5XA07"/>
<evidence type="ECO:0000313" key="2">
    <source>
        <dbReference type="Proteomes" id="UP000824120"/>
    </source>
</evidence>
<evidence type="ECO:0000313" key="1">
    <source>
        <dbReference type="EMBL" id="KAG5584642.1"/>
    </source>
</evidence>
<gene>
    <name evidence="1" type="ORF">H5410_045076</name>
</gene>
<proteinExistence type="predicted"/>
<dbReference type="Proteomes" id="UP000824120">
    <property type="component" value="Chromosome 9"/>
</dbReference>
<dbReference type="EMBL" id="JACXVP010000009">
    <property type="protein sequence ID" value="KAG5584642.1"/>
    <property type="molecule type" value="Genomic_DNA"/>
</dbReference>
<accession>A0A9J5XA07</accession>
<name>A0A9J5XA07_SOLCO</name>